<accession>A0AAP0GAT8</accession>
<sequence length="324" mass="36271">MVYVDRLEALVYSAVYLKGIVRDKLDQLRWCFEVQFAAGRDLRPEQVNGRNASQLHSILQSLDEVLYSLGIGMPIIVDKFLTDFLAIKCGMSIEQASSLRADLFQKHGSSLAGLMHLGYDVHPDEYHSFVHGLLPYERIRPDPQLRELLRTIPQAKIMFTNSDRKHVSRVLERLGIEEECFDGIICFETLNSVLYEPRPASATLRQPPTVVLKPFIAAFEAAIAIAGFEPHRTLFLDDSEKNIRAGKIAGLHTALVGRTTRIAEADYVAENTMCLRQIIPEIWGMRASESEMSGGGSDSELGGGLRMRNELDGIMRPITARIQA</sequence>
<dbReference type="EMBL" id="JBBWWQ010000004">
    <property type="protein sequence ID" value="KAK8948916.1"/>
    <property type="molecule type" value="Genomic_DNA"/>
</dbReference>
<dbReference type="InterPro" id="IPR036412">
    <property type="entry name" value="HAD-like_sf"/>
</dbReference>
<comment type="caution">
    <text evidence="1">The sequence shown here is derived from an EMBL/GenBank/DDBJ whole genome shotgun (WGS) entry which is preliminary data.</text>
</comment>
<dbReference type="Gene3D" id="3.40.50.1000">
    <property type="entry name" value="HAD superfamily/HAD-like"/>
    <property type="match status" value="1"/>
</dbReference>
<evidence type="ECO:0000313" key="1">
    <source>
        <dbReference type="EMBL" id="KAK8948916.1"/>
    </source>
</evidence>
<dbReference type="InterPro" id="IPR010237">
    <property type="entry name" value="Pyr-5-nucltdase"/>
</dbReference>
<dbReference type="NCBIfam" id="TIGR01993">
    <property type="entry name" value="Pyr-5-nucltdase"/>
    <property type="match status" value="1"/>
</dbReference>
<keyword evidence="2" id="KW-1185">Reference proteome</keyword>
<evidence type="ECO:0000313" key="2">
    <source>
        <dbReference type="Proteomes" id="UP001418222"/>
    </source>
</evidence>
<dbReference type="PANTHER" id="PTHR12725">
    <property type="entry name" value="HALOACID DEHALOGENASE-LIKE HYDROLASE"/>
    <property type="match status" value="1"/>
</dbReference>
<gene>
    <name evidence="1" type="primary">CSN7</name>
    <name evidence="1" type="ORF">KSP39_PZI005117</name>
</gene>
<dbReference type="AlphaFoldDB" id="A0AAP0GAT8"/>
<dbReference type="InterPro" id="IPR023214">
    <property type="entry name" value="HAD_sf"/>
</dbReference>
<dbReference type="Pfam" id="PF00702">
    <property type="entry name" value="Hydrolase"/>
    <property type="match status" value="1"/>
</dbReference>
<name>A0AAP0GAT8_9ASPA</name>
<organism evidence="1 2">
    <name type="scientific">Platanthera zijinensis</name>
    <dbReference type="NCBI Taxonomy" id="2320716"/>
    <lineage>
        <taxon>Eukaryota</taxon>
        <taxon>Viridiplantae</taxon>
        <taxon>Streptophyta</taxon>
        <taxon>Embryophyta</taxon>
        <taxon>Tracheophyta</taxon>
        <taxon>Spermatophyta</taxon>
        <taxon>Magnoliopsida</taxon>
        <taxon>Liliopsida</taxon>
        <taxon>Asparagales</taxon>
        <taxon>Orchidaceae</taxon>
        <taxon>Orchidoideae</taxon>
        <taxon>Orchideae</taxon>
        <taxon>Orchidinae</taxon>
        <taxon>Platanthera</taxon>
    </lineage>
</organism>
<protein>
    <submittedName>
        <fullName evidence="1">COP9 signalosome complex subunit 7</fullName>
    </submittedName>
</protein>
<proteinExistence type="predicted"/>
<reference evidence="1 2" key="1">
    <citation type="journal article" date="2022" name="Nat. Plants">
        <title>Genomes of leafy and leafless Platanthera orchids illuminate the evolution of mycoheterotrophy.</title>
        <authorList>
            <person name="Li M.H."/>
            <person name="Liu K.W."/>
            <person name="Li Z."/>
            <person name="Lu H.C."/>
            <person name="Ye Q.L."/>
            <person name="Zhang D."/>
            <person name="Wang J.Y."/>
            <person name="Li Y.F."/>
            <person name="Zhong Z.M."/>
            <person name="Liu X."/>
            <person name="Yu X."/>
            <person name="Liu D.K."/>
            <person name="Tu X.D."/>
            <person name="Liu B."/>
            <person name="Hao Y."/>
            <person name="Liao X.Y."/>
            <person name="Jiang Y.T."/>
            <person name="Sun W.H."/>
            <person name="Chen J."/>
            <person name="Chen Y.Q."/>
            <person name="Ai Y."/>
            <person name="Zhai J.W."/>
            <person name="Wu S.S."/>
            <person name="Zhou Z."/>
            <person name="Hsiao Y.Y."/>
            <person name="Wu W.L."/>
            <person name="Chen Y.Y."/>
            <person name="Lin Y.F."/>
            <person name="Hsu J.L."/>
            <person name="Li C.Y."/>
            <person name="Wang Z.W."/>
            <person name="Zhao X."/>
            <person name="Zhong W.Y."/>
            <person name="Ma X.K."/>
            <person name="Ma L."/>
            <person name="Huang J."/>
            <person name="Chen G.Z."/>
            <person name="Huang M.Z."/>
            <person name="Huang L."/>
            <person name="Peng D.H."/>
            <person name="Luo Y.B."/>
            <person name="Zou S.Q."/>
            <person name="Chen S.P."/>
            <person name="Lan S."/>
            <person name="Tsai W.C."/>
            <person name="Van de Peer Y."/>
            <person name="Liu Z.J."/>
        </authorList>
    </citation>
    <scope>NUCLEOTIDE SEQUENCE [LARGE SCALE GENOMIC DNA]</scope>
    <source>
        <strain evidence="1">Lor287</strain>
    </source>
</reference>
<dbReference type="Proteomes" id="UP001418222">
    <property type="component" value="Unassembled WGS sequence"/>
</dbReference>
<dbReference type="NCBIfam" id="TIGR01509">
    <property type="entry name" value="HAD-SF-IA-v3"/>
    <property type="match status" value="1"/>
</dbReference>
<dbReference type="PANTHER" id="PTHR12725:SF81">
    <property type="entry name" value="OS03G0701200 PROTEIN"/>
    <property type="match status" value="1"/>
</dbReference>
<dbReference type="InterPro" id="IPR006439">
    <property type="entry name" value="HAD-SF_hydro_IA"/>
</dbReference>
<dbReference type="SUPFAM" id="SSF56784">
    <property type="entry name" value="HAD-like"/>
    <property type="match status" value="1"/>
</dbReference>